<organism evidence="1 2">
    <name type="scientific">Exidia glandulosa HHB12029</name>
    <dbReference type="NCBI Taxonomy" id="1314781"/>
    <lineage>
        <taxon>Eukaryota</taxon>
        <taxon>Fungi</taxon>
        <taxon>Dikarya</taxon>
        <taxon>Basidiomycota</taxon>
        <taxon>Agaricomycotina</taxon>
        <taxon>Agaricomycetes</taxon>
        <taxon>Auriculariales</taxon>
        <taxon>Exidiaceae</taxon>
        <taxon>Exidia</taxon>
    </lineage>
</organism>
<dbReference type="EMBL" id="KV425964">
    <property type="protein sequence ID" value="KZV95004.1"/>
    <property type="molecule type" value="Genomic_DNA"/>
</dbReference>
<proteinExistence type="predicted"/>
<name>A0A165JL31_EXIGL</name>
<evidence type="ECO:0008006" key="3">
    <source>
        <dbReference type="Google" id="ProtNLM"/>
    </source>
</evidence>
<sequence length="491" mass="54185">MSSATLPRELWLQIFPYLSAGSLRTVVQVHFPNLSAKSSGPCLAESQLLQLKIELEEGGLKLLSTSTPRDETLRLIRSSRRAWQTLSLSRLPTIDVPFRAGRRYELTGGCFFLQFETGSEKLREFAYVRLPDVHDEPTQGPPSWTRIRCNADMSDFGVDVDQDLLCLVEDVNAQPLPQGGSNLTFRVHFRQMSDGTAHPGAREAAVEHIVEARFPFRCLCARIEFVANHVVILFRDAESKSLKTLTVWDWTTGQLKGTLGESEPKAIAAFSMLSRCHILLALLDVDHLEVYRFDSSSAQPPLPIVHEASFELPSGFTYTAPTPRLPSSRQRPTAFLGASGIVPSSAWRHLTRWDALNDNLCVLSVGYCMGMRHMVGNGDPTGESIPFSQLAPIRVQDFNPSLLRTVRSGNLHASDDVEIRICEAGTTSIIPGRLGAAAGLVLPCVEITTKQLYAFLAVVLDEDRVVGLSANEITEITGLPCFLMEAREPKA</sequence>
<reference evidence="1 2" key="1">
    <citation type="journal article" date="2016" name="Mol. Biol. Evol.">
        <title>Comparative Genomics of Early-Diverging Mushroom-Forming Fungi Provides Insights into the Origins of Lignocellulose Decay Capabilities.</title>
        <authorList>
            <person name="Nagy L.G."/>
            <person name="Riley R."/>
            <person name="Tritt A."/>
            <person name="Adam C."/>
            <person name="Daum C."/>
            <person name="Floudas D."/>
            <person name="Sun H."/>
            <person name="Yadav J.S."/>
            <person name="Pangilinan J."/>
            <person name="Larsson K.H."/>
            <person name="Matsuura K."/>
            <person name="Barry K."/>
            <person name="Labutti K."/>
            <person name="Kuo R."/>
            <person name="Ohm R.A."/>
            <person name="Bhattacharya S.S."/>
            <person name="Shirouzu T."/>
            <person name="Yoshinaga Y."/>
            <person name="Martin F.M."/>
            <person name="Grigoriev I.V."/>
            <person name="Hibbett D.S."/>
        </authorList>
    </citation>
    <scope>NUCLEOTIDE SEQUENCE [LARGE SCALE GENOMIC DNA]</scope>
    <source>
        <strain evidence="1 2">HHB12029</strain>
    </source>
</reference>
<evidence type="ECO:0000313" key="2">
    <source>
        <dbReference type="Proteomes" id="UP000077266"/>
    </source>
</evidence>
<evidence type="ECO:0000313" key="1">
    <source>
        <dbReference type="EMBL" id="KZV95004.1"/>
    </source>
</evidence>
<gene>
    <name evidence="1" type="ORF">EXIGLDRAFT_834574</name>
</gene>
<accession>A0A165JL31</accession>
<keyword evidence="2" id="KW-1185">Reference proteome</keyword>
<protein>
    <recommendedName>
        <fullName evidence="3">F-box domain-containing protein</fullName>
    </recommendedName>
</protein>
<dbReference type="OrthoDB" id="3149552at2759"/>
<dbReference type="InParanoid" id="A0A165JL31"/>
<dbReference type="AlphaFoldDB" id="A0A165JL31"/>
<dbReference type="Proteomes" id="UP000077266">
    <property type="component" value="Unassembled WGS sequence"/>
</dbReference>